<organism evidence="1 2">
    <name type="scientific">Eubacterium multiforme</name>
    <dbReference type="NCBI Taxonomy" id="83339"/>
    <lineage>
        <taxon>Bacteria</taxon>
        <taxon>Bacillati</taxon>
        <taxon>Bacillota</taxon>
        <taxon>Clostridia</taxon>
        <taxon>Eubacteriales</taxon>
        <taxon>Eubacteriaceae</taxon>
        <taxon>Eubacterium</taxon>
    </lineage>
</organism>
<dbReference type="SUPFAM" id="SSF75169">
    <property type="entry name" value="DsrEFH-like"/>
    <property type="match status" value="1"/>
</dbReference>
<dbReference type="PANTHER" id="PTHR37691">
    <property type="entry name" value="BLR3518 PROTEIN"/>
    <property type="match status" value="1"/>
</dbReference>
<dbReference type="InterPro" id="IPR003787">
    <property type="entry name" value="Sulphur_relay_DsrE/F-like"/>
</dbReference>
<evidence type="ECO:0000313" key="2">
    <source>
        <dbReference type="Proteomes" id="UP001228504"/>
    </source>
</evidence>
<accession>A0ABT9UWV0</accession>
<protein>
    <submittedName>
        <fullName evidence="1">Intracellular sulfur oxidation DsrE/DsrF family protein</fullName>
    </submittedName>
</protein>
<sequence length="112" mass="12613">MKVILHVDEKEKWDLALGNIVNLLKQKEDLIIELLVHGAPIVNLKENVSKDLGFYDEISELSNKGVVFAACNNSLNKMKINKDELCDFVKVVPAGVMELIKKQNEGYAYVKP</sequence>
<keyword evidence="2" id="KW-1185">Reference proteome</keyword>
<dbReference type="Pfam" id="PF02635">
    <property type="entry name" value="DsrE"/>
    <property type="match status" value="1"/>
</dbReference>
<gene>
    <name evidence="1" type="ORF">J2S18_002773</name>
</gene>
<dbReference type="Proteomes" id="UP001228504">
    <property type="component" value="Unassembled WGS sequence"/>
</dbReference>
<evidence type="ECO:0000313" key="1">
    <source>
        <dbReference type="EMBL" id="MDQ0150799.1"/>
    </source>
</evidence>
<dbReference type="PANTHER" id="PTHR37691:SF1">
    <property type="entry name" value="BLR3518 PROTEIN"/>
    <property type="match status" value="1"/>
</dbReference>
<reference evidence="1 2" key="1">
    <citation type="submission" date="2023-07" db="EMBL/GenBank/DDBJ databases">
        <title>Genomic Encyclopedia of Type Strains, Phase IV (KMG-IV): sequencing the most valuable type-strain genomes for metagenomic binning, comparative biology and taxonomic classification.</title>
        <authorList>
            <person name="Goeker M."/>
        </authorList>
    </citation>
    <scope>NUCLEOTIDE SEQUENCE [LARGE SCALE GENOMIC DNA]</scope>
    <source>
        <strain evidence="1 2">DSM 20694</strain>
    </source>
</reference>
<name>A0ABT9UWV0_9FIRM</name>
<proteinExistence type="predicted"/>
<comment type="caution">
    <text evidence="1">The sequence shown here is derived from an EMBL/GenBank/DDBJ whole genome shotgun (WGS) entry which is preliminary data.</text>
</comment>
<dbReference type="Gene3D" id="3.40.1260.10">
    <property type="entry name" value="DsrEFH-like"/>
    <property type="match status" value="1"/>
</dbReference>
<dbReference type="RefSeq" id="WP_307487597.1">
    <property type="nucleotide sequence ID" value="NZ_JAUSUF010000013.1"/>
</dbReference>
<dbReference type="EMBL" id="JAUSUF010000013">
    <property type="protein sequence ID" value="MDQ0150799.1"/>
    <property type="molecule type" value="Genomic_DNA"/>
</dbReference>
<dbReference type="InterPro" id="IPR027396">
    <property type="entry name" value="DsrEFH-like"/>
</dbReference>